<feature type="domain" description="DUF7673" evidence="1">
    <location>
        <begin position="57"/>
        <end position="137"/>
    </location>
</feature>
<name>A0A1H6SG09_9PSED</name>
<protein>
    <recommendedName>
        <fullName evidence="1">DUF7673 domain-containing protein</fullName>
    </recommendedName>
</protein>
<evidence type="ECO:0000313" key="3">
    <source>
        <dbReference type="Proteomes" id="UP000242930"/>
    </source>
</evidence>
<evidence type="ECO:0000313" key="2">
    <source>
        <dbReference type="EMBL" id="SEI66863.1"/>
    </source>
</evidence>
<gene>
    <name evidence="2" type="ORF">SAMN05216201_101432</name>
</gene>
<dbReference type="InterPro" id="IPR056090">
    <property type="entry name" value="DUF7673"/>
</dbReference>
<evidence type="ECO:0000259" key="1">
    <source>
        <dbReference type="Pfam" id="PF24720"/>
    </source>
</evidence>
<dbReference type="AlphaFoldDB" id="A0A1H6SG09"/>
<keyword evidence="3" id="KW-1185">Reference proteome</keyword>
<organism evidence="2 3">
    <name type="scientific">Pseudomonas linyingensis</name>
    <dbReference type="NCBI Taxonomy" id="915471"/>
    <lineage>
        <taxon>Bacteria</taxon>
        <taxon>Pseudomonadati</taxon>
        <taxon>Pseudomonadota</taxon>
        <taxon>Gammaproteobacteria</taxon>
        <taxon>Pseudomonadales</taxon>
        <taxon>Pseudomonadaceae</taxon>
        <taxon>Pseudomonas</taxon>
    </lineage>
</organism>
<sequence>MSDATAIPLPIQHPANDIARARRARDEAEVEQAITARMARYEHWCSEQRTMIPQAQEALVRLLKTALHGTGDGQSEICRDFLLGLRNGQEHLFNLSRLRRLEIEQWQDCMAVLQLHHYSRSPLHLAIQDGERIWQQLKLTDLPRTQHGDS</sequence>
<dbReference type="Pfam" id="PF24720">
    <property type="entry name" value="DUF7673"/>
    <property type="match status" value="1"/>
</dbReference>
<dbReference type="Proteomes" id="UP000242930">
    <property type="component" value="Unassembled WGS sequence"/>
</dbReference>
<dbReference type="EMBL" id="FNZE01000001">
    <property type="protein sequence ID" value="SEI66863.1"/>
    <property type="molecule type" value="Genomic_DNA"/>
</dbReference>
<reference evidence="3" key="1">
    <citation type="submission" date="2016-10" db="EMBL/GenBank/DDBJ databases">
        <authorList>
            <person name="Varghese N."/>
            <person name="Submissions S."/>
        </authorList>
    </citation>
    <scope>NUCLEOTIDE SEQUENCE [LARGE SCALE GENOMIC DNA]</scope>
    <source>
        <strain evidence="3">LMG 25967</strain>
    </source>
</reference>
<proteinExistence type="predicted"/>
<accession>A0A1H6SG09</accession>